<dbReference type="GO" id="GO:0004721">
    <property type="term" value="F:phosphoprotein phosphatase activity"/>
    <property type="evidence" value="ECO:0007669"/>
    <property type="project" value="InterPro"/>
</dbReference>
<dbReference type="InterPro" id="IPR026893">
    <property type="entry name" value="Tyr/Ser_Pase_IphP-type"/>
</dbReference>
<dbReference type="EMBL" id="JACHXG010000009">
    <property type="protein sequence ID" value="MBB3091200.1"/>
    <property type="molecule type" value="Genomic_DNA"/>
</dbReference>
<dbReference type="PROSITE" id="PS00383">
    <property type="entry name" value="TYR_PHOSPHATASE_1"/>
    <property type="match status" value="1"/>
</dbReference>
<dbReference type="InterPro" id="IPR029021">
    <property type="entry name" value="Prot-tyrosine_phosphatase-like"/>
</dbReference>
<dbReference type="RefSeq" id="WP_183548979.1">
    <property type="nucleotide sequence ID" value="NZ_BMQT01000008.1"/>
</dbReference>
<organism evidence="1 2">
    <name type="scientific">Nocardioides albus</name>
    <dbReference type="NCBI Taxonomy" id="1841"/>
    <lineage>
        <taxon>Bacteria</taxon>
        <taxon>Bacillati</taxon>
        <taxon>Actinomycetota</taxon>
        <taxon>Actinomycetes</taxon>
        <taxon>Propionibacteriales</taxon>
        <taxon>Nocardioidaceae</taxon>
        <taxon>Nocardioides</taxon>
    </lineage>
</organism>
<reference evidence="1 2" key="1">
    <citation type="submission" date="2020-08" db="EMBL/GenBank/DDBJ databases">
        <title>Genomic Encyclopedia of Type Strains, Phase III (KMG-III): the genomes of soil and plant-associated and newly described type strains.</title>
        <authorList>
            <person name="Whitman W."/>
        </authorList>
    </citation>
    <scope>NUCLEOTIDE SEQUENCE [LARGE SCALE GENOMIC DNA]</scope>
    <source>
        <strain evidence="1 2">CECT 3302</strain>
    </source>
</reference>
<dbReference type="AlphaFoldDB" id="A0A7W5A826"/>
<protein>
    <recommendedName>
        <fullName evidence="3">Protein tyrosine/serine phosphatase</fullName>
    </recommendedName>
</protein>
<comment type="caution">
    <text evidence="1">The sequence shown here is derived from an EMBL/GenBank/DDBJ whole genome shotgun (WGS) entry which is preliminary data.</text>
</comment>
<accession>A0A7W5A826</accession>
<evidence type="ECO:0008006" key="3">
    <source>
        <dbReference type="Google" id="ProtNLM"/>
    </source>
</evidence>
<evidence type="ECO:0000313" key="1">
    <source>
        <dbReference type="EMBL" id="MBB3091200.1"/>
    </source>
</evidence>
<sequence>MTLTDNGFELSAPVNLRDLGGIPIEGGILREGFAIRADDLALADQATATGLVDGGLAAIIDLRSAGEFANTGRGPLGQLRVAYHHLPFMDEVGSSAQVPGSDVLDQSTFAAMYIRMYEAASARIVASLAVIATAPGATAFHCAAGQDRTGVMAASLLLALGAEDDAIVEDYARTSANSSAIMARLAPVMRPMMKALGIELDEAARASMRKEFSPEPMKGLLHHLNTSYRDPLEPLRRAGLNDALIAMLRERALG</sequence>
<name>A0A7W5A826_9ACTN</name>
<gene>
    <name evidence="1" type="ORF">FHS12_004165</name>
</gene>
<dbReference type="Gene3D" id="3.90.190.10">
    <property type="entry name" value="Protein tyrosine phosphatase superfamily"/>
    <property type="match status" value="1"/>
</dbReference>
<proteinExistence type="predicted"/>
<evidence type="ECO:0000313" key="2">
    <source>
        <dbReference type="Proteomes" id="UP000577707"/>
    </source>
</evidence>
<keyword evidence="2" id="KW-1185">Reference proteome</keyword>
<dbReference type="SUPFAM" id="SSF52799">
    <property type="entry name" value="(Phosphotyrosine protein) phosphatases II"/>
    <property type="match status" value="1"/>
</dbReference>
<dbReference type="Proteomes" id="UP000577707">
    <property type="component" value="Unassembled WGS sequence"/>
</dbReference>
<dbReference type="InterPro" id="IPR016130">
    <property type="entry name" value="Tyr_Pase_AS"/>
</dbReference>
<dbReference type="Pfam" id="PF13350">
    <property type="entry name" value="Y_phosphatase3"/>
    <property type="match status" value="1"/>
</dbReference>